<gene>
    <name evidence="1" type="ORF">SPELUC_LOCUS9940</name>
</gene>
<name>A0ACA9NWW8_9GLOM</name>
<sequence length="216" mass="24174">MAVATLTHLSITDRASESNKCPLKVSLVGISQGKPTSIENTDNSIIEILITDHIESIIFVVSQMEIIDSKFYINAKDINCVNIKKKISETDHLQIQSASTNSTRSKLLHVHQNVTRNLKDTPVLQTPPMTTSSDIESEPLVKRKRSKEADQLIDMEFPDINNGYRSETNKTSYNVPDQEELEKPVKKKGKKGESKREGKAKARGKGKGGQEEKERE</sequence>
<proteinExistence type="predicted"/>
<accession>A0ACA9NWW8</accession>
<evidence type="ECO:0000313" key="2">
    <source>
        <dbReference type="Proteomes" id="UP000789366"/>
    </source>
</evidence>
<feature type="non-terminal residue" evidence="1">
    <location>
        <position position="216"/>
    </location>
</feature>
<dbReference type="EMBL" id="CAJVPW010017448">
    <property type="protein sequence ID" value="CAG8676701.1"/>
    <property type="molecule type" value="Genomic_DNA"/>
</dbReference>
<evidence type="ECO:0000313" key="1">
    <source>
        <dbReference type="EMBL" id="CAG8676701.1"/>
    </source>
</evidence>
<protein>
    <submittedName>
        <fullName evidence="1">4375_t:CDS:1</fullName>
    </submittedName>
</protein>
<organism evidence="1 2">
    <name type="scientific">Cetraspora pellucida</name>
    <dbReference type="NCBI Taxonomy" id="1433469"/>
    <lineage>
        <taxon>Eukaryota</taxon>
        <taxon>Fungi</taxon>
        <taxon>Fungi incertae sedis</taxon>
        <taxon>Mucoromycota</taxon>
        <taxon>Glomeromycotina</taxon>
        <taxon>Glomeromycetes</taxon>
        <taxon>Diversisporales</taxon>
        <taxon>Gigasporaceae</taxon>
        <taxon>Cetraspora</taxon>
    </lineage>
</organism>
<reference evidence="1" key="1">
    <citation type="submission" date="2021-06" db="EMBL/GenBank/DDBJ databases">
        <authorList>
            <person name="Kallberg Y."/>
            <person name="Tangrot J."/>
            <person name="Rosling A."/>
        </authorList>
    </citation>
    <scope>NUCLEOTIDE SEQUENCE</scope>
    <source>
        <strain evidence="1">28 12/20/2015</strain>
    </source>
</reference>
<comment type="caution">
    <text evidence="1">The sequence shown here is derived from an EMBL/GenBank/DDBJ whole genome shotgun (WGS) entry which is preliminary data.</text>
</comment>
<keyword evidence="2" id="KW-1185">Reference proteome</keyword>
<dbReference type="Proteomes" id="UP000789366">
    <property type="component" value="Unassembled WGS sequence"/>
</dbReference>